<sequence length="219" mass="24697">MHLKWVAKVLILDLEEGQIIFGGISIYLLHCFFIWEQRNRVVHEKGSYNPIAVVEWALNLHLGYQQRPLMQALASSGALNGVAVLRNEVSWLPPVAGWYKVNWAICLHSTSKAWHCGVLVWDHGGQVMAGYVKQLMAIPRGVAHEIGAIMQALTFAEQSVAEMWMEDIVILKQRCHRIEVLAVPTGANQAVVNLVGHPSFCTEEQFWLEDYPVEIQGFL</sequence>
<gene>
    <name evidence="1" type="ORF">FSB_LOCUS26407</name>
</gene>
<evidence type="ECO:0000313" key="1">
    <source>
        <dbReference type="EMBL" id="SPC98525.1"/>
    </source>
</evidence>
<accession>A0A2N9GG83</accession>
<proteinExistence type="predicted"/>
<protein>
    <recommendedName>
        <fullName evidence="2">RNase H type-1 domain-containing protein</fullName>
    </recommendedName>
</protein>
<dbReference type="AlphaFoldDB" id="A0A2N9GG83"/>
<reference evidence="1" key="1">
    <citation type="submission" date="2018-02" db="EMBL/GenBank/DDBJ databases">
        <authorList>
            <person name="Cohen D.B."/>
            <person name="Kent A.D."/>
        </authorList>
    </citation>
    <scope>NUCLEOTIDE SEQUENCE</scope>
</reference>
<evidence type="ECO:0008006" key="2">
    <source>
        <dbReference type="Google" id="ProtNLM"/>
    </source>
</evidence>
<name>A0A2N9GG83_FAGSY</name>
<organism evidence="1">
    <name type="scientific">Fagus sylvatica</name>
    <name type="common">Beechnut</name>
    <dbReference type="NCBI Taxonomy" id="28930"/>
    <lineage>
        <taxon>Eukaryota</taxon>
        <taxon>Viridiplantae</taxon>
        <taxon>Streptophyta</taxon>
        <taxon>Embryophyta</taxon>
        <taxon>Tracheophyta</taxon>
        <taxon>Spermatophyta</taxon>
        <taxon>Magnoliopsida</taxon>
        <taxon>eudicotyledons</taxon>
        <taxon>Gunneridae</taxon>
        <taxon>Pentapetalae</taxon>
        <taxon>rosids</taxon>
        <taxon>fabids</taxon>
        <taxon>Fagales</taxon>
        <taxon>Fagaceae</taxon>
        <taxon>Fagus</taxon>
    </lineage>
</organism>
<dbReference type="EMBL" id="OIVN01001879">
    <property type="protein sequence ID" value="SPC98525.1"/>
    <property type="molecule type" value="Genomic_DNA"/>
</dbReference>